<dbReference type="InterPro" id="IPR018391">
    <property type="entry name" value="PQQ_b-propeller_rpt"/>
</dbReference>
<dbReference type="Gene3D" id="3.30.200.20">
    <property type="entry name" value="Phosphorylase Kinase, domain 1"/>
    <property type="match status" value="1"/>
</dbReference>
<gene>
    <name evidence="8" type="ORF">NP777_31705</name>
</gene>
<evidence type="ECO:0000259" key="7">
    <source>
        <dbReference type="PROSITE" id="PS50011"/>
    </source>
</evidence>
<protein>
    <submittedName>
        <fullName evidence="8">Serine/threonine-protein kinase</fullName>
    </submittedName>
</protein>
<organism evidence="8 9">
    <name type="scientific">Streptomyces rugosispiralis</name>
    <dbReference type="NCBI Taxonomy" id="2967341"/>
    <lineage>
        <taxon>Bacteria</taxon>
        <taxon>Bacillati</taxon>
        <taxon>Actinomycetota</taxon>
        <taxon>Actinomycetes</taxon>
        <taxon>Kitasatosporales</taxon>
        <taxon>Streptomycetaceae</taxon>
        <taxon>Streptomyces</taxon>
    </lineage>
</organism>
<keyword evidence="4 5" id="KW-0067">ATP-binding</keyword>
<dbReference type="InterPro" id="IPR000719">
    <property type="entry name" value="Prot_kinase_dom"/>
</dbReference>
<sequence length="765" mass="81317">MPLATGDPESIGGYALLDRLGAGGMGVVYLGRAASGRRVAIKLVHEQYAQDEEFRTRFRQEVAAARRVSGAFTAPVVDADPEADRPWMATLYVPGRTLSEVVRRNGPLSGRELRTLGLGLVEALRDIHRAGVVHRDLKPANILMAEDGPRVIDFGISRAVDSQTLTVTIGRVLGTPPFMSPEQLRSPRGVTGASDVFSLGSLLVYAARGSSPFESDSPYLSGYQVMYEQPTLEGVPEPLRPIAERCLAKDPEARPELDELHRLLRGLSDFPAASPAAADGSATAHGPGTVGSPGAAPGPAASAPGRPPVSPAASPAPAPTPAHAPQPPASPPAPPRRGARRQLVVTTAGVALAVTGLTVAAAVFAPDMTDSSGDASATADAAHSQRPASLPKGWQPWRADLRAETEGPPLVYNEPGCAPEDGRTLYCGGNGFTVARVDAATGHVQWRWGTRPQLARPIGVRDGIVYTYREAEGGERYVVALDVATRKQRWERSISGSADVRMFRGGVLTLSSDARELVAYGPSGARLWQSPALEGKFCEPTTLDGAPYALCAPNDSNGLAAEGPYDLLRLDPSDGTQRNLTTLPRKALTLGAVQGKPLFLVPQTAKEVYDSGYERPYNAMVRVDTRTGEITRIPLRRPVLGKPTLLDGTVYFVRPNGMVTAVAADSGRELWQRSTETESLSEPVLSRRYGQLYFANRFGRLLALNVADGKEAWRTAALNDPGTAAEDAEPRVLLVKDAIVATAGDTAFSVRPDRPSVHPPARPSA</sequence>
<dbReference type="GO" id="GO:0016301">
    <property type="term" value="F:kinase activity"/>
    <property type="evidence" value="ECO:0007669"/>
    <property type="project" value="UniProtKB-KW"/>
</dbReference>
<reference evidence="8 9" key="1">
    <citation type="submission" date="2022-07" db="EMBL/GenBank/DDBJ databases">
        <authorList>
            <person name="Phongsopitanun W."/>
            <person name="Tanasupawat S."/>
        </authorList>
    </citation>
    <scope>NUCLEOTIDE SEQUENCE [LARGE SCALE GENOMIC DNA]</scope>
    <source>
        <strain evidence="8 9">RCU-064</strain>
    </source>
</reference>
<dbReference type="Pfam" id="PF13360">
    <property type="entry name" value="PQQ_2"/>
    <property type="match status" value="1"/>
</dbReference>
<feature type="compositionally biased region" description="Low complexity" evidence="6">
    <location>
        <begin position="370"/>
        <end position="382"/>
    </location>
</feature>
<dbReference type="Gene3D" id="1.10.510.10">
    <property type="entry name" value="Transferase(Phosphotransferase) domain 1"/>
    <property type="match status" value="1"/>
</dbReference>
<dbReference type="InterPro" id="IPR011044">
    <property type="entry name" value="Quino_amine_DH_bsu"/>
</dbReference>
<dbReference type="InterPro" id="IPR015943">
    <property type="entry name" value="WD40/YVTN_repeat-like_dom_sf"/>
</dbReference>
<evidence type="ECO:0000256" key="3">
    <source>
        <dbReference type="ARBA" id="ARBA00022777"/>
    </source>
</evidence>
<feature type="region of interest" description="Disordered" evidence="6">
    <location>
        <begin position="370"/>
        <end position="393"/>
    </location>
</feature>
<feature type="region of interest" description="Disordered" evidence="6">
    <location>
        <begin position="273"/>
        <end position="340"/>
    </location>
</feature>
<feature type="binding site" evidence="5">
    <location>
        <position position="42"/>
    </location>
    <ligand>
        <name>ATP</name>
        <dbReference type="ChEBI" id="CHEBI:30616"/>
    </ligand>
</feature>
<evidence type="ECO:0000256" key="6">
    <source>
        <dbReference type="SAM" id="MobiDB-lite"/>
    </source>
</evidence>
<dbReference type="CDD" id="cd14014">
    <property type="entry name" value="STKc_PknB_like"/>
    <property type="match status" value="1"/>
</dbReference>
<evidence type="ECO:0000313" key="8">
    <source>
        <dbReference type="EMBL" id="MCQ8192744.1"/>
    </source>
</evidence>
<dbReference type="RefSeq" id="WP_256653604.1">
    <property type="nucleotide sequence ID" value="NZ_JANIAA010000028.1"/>
</dbReference>
<feature type="compositionally biased region" description="Pro residues" evidence="6">
    <location>
        <begin position="305"/>
        <end position="335"/>
    </location>
</feature>
<feature type="domain" description="Protein kinase" evidence="7">
    <location>
        <begin position="14"/>
        <end position="264"/>
    </location>
</feature>
<dbReference type="Gene3D" id="2.130.10.10">
    <property type="entry name" value="YVTN repeat-like/Quinoprotein amine dehydrogenase"/>
    <property type="match status" value="1"/>
</dbReference>
<dbReference type="Proteomes" id="UP001204746">
    <property type="component" value="Unassembled WGS sequence"/>
</dbReference>
<dbReference type="PROSITE" id="PS00107">
    <property type="entry name" value="PROTEIN_KINASE_ATP"/>
    <property type="match status" value="1"/>
</dbReference>
<dbReference type="SUPFAM" id="SSF56112">
    <property type="entry name" value="Protein kinase-like (PK-like)"/>
    <property type="match status" value="1"/>
</dbReference>
<dbReference type="SUPFAM" id="SSF50969">
    <property type="entry name" value="YVTN repeat-like/Quinoprotein amine dehydrogenase"/>
    <property type="match status" value="1"/>
</dbReference>
<evidence type="ECO:0000256" key="1">
    <source>
        <dbReference type="ARBA" id="ARBA00022679"/>
    </source>
</evidence>
<feature type="compositionally biased region" description="Low complexity" evidence="6">
    <location>
        <begin position="273"/>
        <end position="304"/>
    </location>
</feature>
<dbReference type="SMART" id="SM00564">
    <property type="entry name" value="PQQ"/>
    <property type="match status" value="4"/>
</dbReference>
<comment type="caution">
    <text evidence="8">The sequence shown here is derived from an EMBL/GenBank/DDBJ whole genome shotgun (WGS) entry which is preliminary data.</text>
</comment>
<dbReference type="InterPro" id="IPR011009">
    <property type="entry name" value="Kinase-like_dom_sf"/>
</dbReference>
<keyword evidence="1" id="KW-0808">Transferase</keyword>
<keyword evidence="3 8" id="KW-0418">Kinase</keyword>
<proteinExistence type="predicted"/>
<dbReference type="PANTHER" id="PTHR43289">
    <property type="entry name" value="MITOGEN-ACTIVATED PROTEIN KINASE KINASE KINASE 20-RELATED"/>
    <property type="match status" value="1"/>
</dbReference>
<accession>A0ABT1V5T0</accession>
<keyword evidence="2 5" id="KW-0547">Nucleotide-binding</keyword>
<dbReference type="Gene3D" id="2.40.10.480">
    <property type="match status" value="1"/>
</dbReference>
<evidence type="ECO:0000256" key="2">
    <source>
        <dbReference type="ARBA" id="ARBA00022741"/>
    </source>
</evidence>
<dbReference type="InterPro" id="IPR017441">
    <property type="entry name" value="Protein_kinase_ATP_BS"/>
</dbReference>
<dbReference type="SMART" id="SM00220">
    <property type="entry name" value="S_TKc"/>
    <property type="match status" value="1"/>
</dbReference>
<name>A0ABT1V5T0_9ACTN</name>
<dbReference type="PROSITE" id="PS50011">
    <property type="entry name" value="PROTEIN_KINASE_DOM"/>
    <property type="match status" value="1"/>
</dbReference>
<keyword evidence="9" id="KW-1185">Reference proteome</keyword>
<dbReference type="InterPro" id="IPR002372">
    <property type="entry name" value="PQQ_rpt_dom"/>
</dbReference>
<evidence type="ECO:0000256" key="4">
    <source>
        <dbReference type="ARBA" id="ARBA00022840"/>
    </source>
</evidence>
<dbReference type="EMBL" id="JANIAA010000028">
    <property type="protein sequence ID" value="MCQ8192744.1"/>
    <property type="molecule type" value="Genomic_DNA"/>
</dbReference>
<evidence type="ECO:0000256" key="5">
    <source>
        <dbReference type="PROSITE-ProRule" id="PRU10141"/>
    </source>
</evidence>
<evidence type="ECO:0000313" key="9">
    <source>
        <dbReference type="Proteomes" id="UP001204746"/>
    </source>
</evidence>
<dbReference type="PROSITE" id="PS00108">
    <property type="entry name" value="PROTEIN_KINASE_ST"/>
    <property type="match status" value="1"/>
</dbReference>
<dbReference type="InterPro" id="IPR008271">
    <property type="entry name" value="Ser/Thr_kinase_AS"/>
</dbReference>
<dbReference type="PANTHER" id="PTHR43289:SF34">
    <property type="entry name" value="SERINE_THREONINE-PROTEIN KINASE YBDM-RELATED"/>
    <property type="match status" value="1"/>
</dbReference>
<dbReference type="Pfam" id="PF00069">
    <property type="entry name" value="Pkinase"/>
    <property type="match status" value="1"/>
</dbReference>